<proteinExistence type="inferred from homology"/>
<reference evidence="5 6" key="2">
    <citation type="submission" date="2017-07" db="EMBL/GenBank/DDBJ databases">
        <title>Candidatus Dactylopiibacterium carminicum, a nitrogen-fixing symbiont of the cochineal insect Dactylopius coccus and Dactylopius opuntiae (Hemiptera: Coccoidea: Dactylopiidae).</title>
        <authorList>
            <person name="Vera A."/>
        </authorList>
    </citation>
    <scope>NUCLEOTIDE SEQUENCE [LARGE SCALE GENOMIC DNA]</scope>
    <source>
        <strain evidence="5 6">NFDCM</strain>
    </source>
</reference>
<dbReference type="PANTHER" id="PTHR11579">
    <property type="entry name" value="PROTEIN-L-ISOASPARTATE O-METHYLTRANSFERASE"/>
    <property type="match status" value="1"/>
</dbReference>
<comment type="similarity">
    <text evidence="1">Belongs to the methyltransferase superfamily. L-isoaspartyl/D-aspartyl protein methyltransferase family.</text>
</comment>
<organism evidence="5 6">
    <name type="scientific">Candidatus Dactylopiibacterium carminicum</name>
    <dbReference type="NCBI Taxonomy" id="857335"/>
    <lineage>
        <taxon>Bacteria</taxon>
        <taxon>Pseudomonadati</taxon>
        <taxon>Pseudomonadota</taxon>
        <taxon>Betaproteobacteria</taxon>
        <taxon>Rhodocyclales</taxon>
        <taxon>Rhodocyclaceae</taxon>
        <taxon>Candidatus Dactylopiibacterium</taxon>
    </lineage>
</organism>
<keyword evidence="5" id="KW-0808">Transferase</keyword>
<evidence type="ECO:0000313" key="4">
    <source>
        <dbReference type="EMBL" id="KAF7597946.1"/>
    </source>
</evidence>
<sequence>MDFTQTRFNMIEQQIRPAGVLDPQALEILALAHRELFVPAHLRTLAHADTELPIGAGQTMLAPRVEGALLQAVGACRGARVLEIGTGSGYMAALLATHAQQVWTVEIEPVLATQARENLATAGVTNVEVLIGDGCLGYAAEAPYDVILASGAVSRLPEAWREQLRPGGRLLAVLGTGTIQRAHRITRSESGEWQDQVLFETHVPVLSLHGQPSTFVF</sequence>
<evidence type="ECO:0000256" key="2">
    <source>
        <dbReference type="ARBA" id="ARBA00013346"/>
    </source>
</evidence>
<evidence type="ECO:0000256" key="1">
    <source>
        <dbReference type="ARBA" id="ARBA00005369"/>
    </source>
</evidence>
<dbReference type="Proteomes" id="UP000623509">
    <property type="component" value="Unassembled WGS sequence"/>
</dbReference>
<dbReference type="InterPro" id="IPR000682">
    <property type="entry name" value="PCMT"/>
</dbReference>
<reference evidence="4 7" key="1">
    <citation type="submission" date="2016-08" db="EMBL/GenBank/DDBJ databases">
        <title>Candidatus Dactylopiibacterium carminicum genome sequence.</title>
        <authorList>
            <person name="Ramirez-Puebla S.T."/>
            <person name="Ormeno-Orrillo E."/>
            <person name="Vera-Ponce De Leon A."/>
            <person name="Luis L."/>
            <person name="Sanchez-Flores A."/>
            <person name="Monica R."/>
            <person name="Martinez-Romero E."/>
        </authorList>
    </citation>
    <scope>NUCLEOTIDE SEQUENCE [LARGE SCALE GENOMIC DNA]</scope>
    <source>
        <strain evidence="4">END1</strain>
    </source>
</reference>
<dbReference type="GO" id="GO:0004719">
    <property type="term" value="F:protein-L-isoaspartate (D-aspartate) O-methyltransferase activity"/>
    <property type="evidence" value="ECO:0007669"/>
    <property type="project" value="InterPro"/>
</dbReference>
<comment type="caution">
    <text evidence="5">The sequence shown here is derived from an EMBL/GenBank/DDBJ whole genome shotgun (WGS) entry which is preliminary data.</text>
</comment>
<dbReference type="RefSeq" id="WP_095525832.1">
    <property type="nucleotide sequence ID" value="NZ_MDUX01000075.1"/>
</dbReference>
<keyword evidence="5" id="KW-0489">Methyltransferase</keyword>
<dbReference type="EMBL" id="MDUX01000075">
    <property type="protein sequence ID" value="KAF7597946.1"/>
    <property type="molecule type" value="Genomic_DNA"/>
</dbReference>
<dbReference type="InterPro" id="IPR029063">
    <property type="entry name" value="SAM-dependent_MTases_sf"/>
</dbReference>
<dbReference type="AlphaFoldDB" id="A0A272EPC6"/>
<dbReference type="Proteomes" id="UP000216107">
    <property type="component" value="Unassembled WGS sequence"/>
</dbReference>
<dbReference type="Pfam" id="PF01135">
    <property type="entry name" value="PCMT"/>
    <property type="match status" value="1"/>
</dbReference>
<evidence type="ECO:0000313" key="6">
    <source>
        <dbReference type="Proteomes" id="UP000216107"/>
    </source>
</evidence>
<dbReference type="GO" id="GO:0032259">
    <property type="term" value="P:methylation"/>
    <property type="evidence" value="ECO:0007669"/>
    <property type="project" value="UniProtKB-KW"/>
</dbReference>
<name>A0A272EPC6_9RHOO</name>
<protein>
    <recommendedName>
        <fullName evidence="2">Protein-L-isoaspartate O-methyltransferase</fullName>
    </recommendedName>
    <alternativeName>
        <fullName evidence="3">Protein L-isoaspartyl methyltransferase</fullName>
    </alternativeName>
</protein>
<dbReference type="OrthoDB" id="9810066at2"/>
<dbReference type="PROSITE" id="PS01279">
    <property type="entry name" value="PCMT"/>
    <property type="match status" value="1"/>
</dbReference>
<gene>
    <name evidence="4" type="ORF">BGI27_15995</name>
    <name evidence="5" type="ORF">CGU29_16035</name>
</gene>
<evidence type="ECO:0000313" key="5">
    <source>
        <dbReference type="EMBL" id="PAS91520.1"/>
    </source>
</evidence>
<dbReference type="CDD" id="cd02440">
    <property type="entry name" value="AdoMet_MTases"/>
    <property type="match status" value="1"/>
</dbReference>
<evidence type="ECO:0000256" key="3">
    <source>
        <dbReference type="ARBA" id="ARBA00030757"/>
    </source>
</evidence>
<keyword evidence="7" id="KW-1185">Reference proteome</keyword>
<dbReference type="SUPFAM" id="SSF53335">
    <property type="entry name" value="S-adenosyl-L-methionine-dependent methyltransferases"/>
    <property type="match status" value="1"/>
</dbReference>
<dbReference type="EMBL" id="NMRN01000078">
    <property type="protein sequence ID" value="PAS91520.1"/>
    <property type="molecule type" value="Genomic_DNA"/>
</dbReference>
<accession>A0A272EPC6</accession>
<dbReference type="PANTHER" id="PTHR11579:SF18">
    <property type="entry name" value="PROTEIN-L-ISOASPARTATE O-METHYLTRANSFERASE"/>
    <property type="match status" value="1"/>
</dbReference>
<dbReference type="GO" id="GO:0005737">
    <property type="term" value="C:cytoplasm"/>
    <property type="evidence" value="ECO:0007669"/>
    <property type="project" value="TreeGrafter"/>
</dbReference>
<evidence type="ECO:0000313" key="7">
    <source>
        <dbReference type="Proteomes" id="UP000623509"/>
    </source>
</evidence>
<dbReference type="Gene3D" id="3.40.50.150">
    <property type="entry name" value="Vaccinia Virus protein VP39"/>
    <property type="match status" value="1"/>
</dbReference>